<dbReference type="Proteomes" id="UP001055879">
    <property type="component" value="Linkage Group LG03"/>
</dbReference>
<evidence type="ECO:0000313" key="1">
    <source>
        <dbReference type="EMBL" id="KAI3747878.1"/>
    </source>
</evidence>
<reference evidence="1 2" key="2">
    <citation type="journal article" date="2022" name="Mol. Ecol. Resour.">
        <title>The genomes of chicory, endive, great burdock and yacon provide insights into Asteraceae paleo-polyploidization history and plant inulin production.</title>
        <authorList>
            <person name="Fan W."/>
            <person name="Wang S."/>
            <person name="Wang H."/>
            <person name="Wang A."/>
            <person name="Jiang F."/>
            <person name="Liu H."/>
            <person name="Zhao H."/>
            <person name="Xu D."/>
            <person name="Zhang Y."/>
        </authorList>
    </citation>
    <scope>NUCLEOTIDE SEQUENCE [LARGE SCALE GENOMIC DNA]</scope>
    <source>
        <strain evidence="2">cv. Niubang</strain>
    </source>
</reference>
<reference evidence="2" key="1">
    <citation type="journal article" date="2022" name="Mol. Ecol. Resour.">
        <title>The genomes of chicory, endive, great burdock and yacon provide insights into Asteraceae palaeo-polyploidization history and plant inulin production.</title>
        <authorList>
            <person name="Fan W."/>
            <person name="Wang S."/>
            <person name="Wang H."/>
            <person name="Wang A."/>
            <person name="Jiang F."/>
            <person name="Liu H."/>
            <person name="Zhao H."/>
            <person name="Xu D."/>
            <person name="Zhang Y."/>
        </authorList>
    </citation>
    <scope>NUCLEOTIDE SEQUENCE [LARGE SCALE GENOMIC DNA]</scope>
    <source>
        <strain evidence="2">cv. Niubang</strain>
    </source>
</reference>
<organism evidence="1 2">
    <name type="scientific">Arctium lappa</name>
    <name type="common">Greater burdock</name>
    <name type="synonym">Lappa major</name>
    <dbReference type="NCBI Taxonomy" id="4217"/>
    <lineage>
        <taxon>Eukaryota</taxon>
        <taxon>Viridiplantae</taxon>
        <taxon>Streptophyta</taxon>
        <taxon>Embryophyta</taxon>
        <taxon>Tracheophyta</taxon>
        <taxon>Spermatophyta</taxon>
        <taxon>Magnoliopsida</taxon>
        <taxon>eudicotyledons</taxon>
        <taxon>Gunneridae</taxon>
        <taxon>Pentapetalae</taxon>
        <taxon>asterids</taxon>
        <taxon>campanulids</taxon>
        <taxon>Asterales</taxon>
        <taxon>Asteraceae</taxon>
        <taxon>Carduoideae</taxon>
        <taxon>Cardueae</taxon>
        <taxon>Arctiinae</taxon>
        <taxon>Arctium</taxon>
    </lineage>
</organism>
<protein>
    <submittedName>
        <fullName evidence="1">Uncharacterized protein</fullName>
    </submittedName>
</protein>
<name>A0ACB9DMG3_ARCLA</name>
<keyword evidence="2" id="KW-1185">Reference proteome</keyword>
<comment type="caution">
    <text evidence="1">The sequence shown here is derived from an EMBL/GenBank/DDBJ whole genome shotgun (WGS) entry which is preliminary data.</text>
</comment>
<evidence type="ECO:0000313" key="2">
    <source>
        <dbReference type="Proteomes" id="UP001055879"/>
    </source>
</evidence>
<accession>A0ACB9DMG3</accession>
<gene>
    <name evidence="1" type="ORF">L6452_10595</name>
</gene>
<proteinExistence type="predicted"/>
<sequence>MVEADLQDRDGKLASWNEDDDSPCKWTNKLQSFDVLEDLKVGFDFLYVSLTKVSYEGKARRRNKPNDFFMHRNAELHVGRVSCNATFGQQPSRCTSSVVAMAIMGLCLASFWDNGY</sequence>
<dbReference type="EMBL" id="CM042049">
    <property type="protein sequence ID" value="KAI3747878.1"/>
    <property type="molecule type" value="Genomic_DNA"/>
</dbReference>